<proteinExistence type="predicted"/>
<dbReference type="Gramene" id="C.cajan_46345.t">
    <property type="protein sequence ID" value="C.cajan_46345.t.cds1"/>
    <property type="gene ID" value="C.cajan_46345"/>
</dbReference>
<gene>
    <name evidence="2" type="ORF">KK1_043371</name>
</gene>
<dbReference type="Pfam" id="PF22936">
    <property type="entry name" value="Pol_BBD"/>
    <property type="match status" value="1"/>
</dbReference>
<dbReference type="EMBL" id="KQ484353">
    <property type="protein sequence ID" value="KYP35586.1"/>
    <property type="molecule type" value="Genomic_DNA"/>
</dbReference>
<organism evidence="2 3">
    <name type="scientific">Cajanus cajan</name>
    <name type="common">Pigeon pea</name>
    <name type="synonym">Cajanus indicus</name>
    <dbReference type="NCBI Taxonomy" id="3821"/>
    <lineage>
        <taxon>Eukaryota</taxon>
        <taxon>Viridiplantae</taxon>
        <taxon>Streptophyta</taxon>
        <taxon>Embryophyta</taxon>
        <taxon>Tracheophyta</taxon>
        <taxon>Spermatophyta</taxon>
        <taxon>Magnoliopsida</taxon>
        <taxon>eudicotyledons</taxon>
        <taxon>Gunneridae</taxon>
        <taxon>Pentapetalae</taxon>
        <taxon>rosids</taxon>
        <taxon>fabids</taxon>
        <taxon>Fabales</taxon>
        <taxon>Fabaceae</taxon>
        <taxon>Papilionoideae</taxon>
        <taxon>50 kb inversion clade</taxon>
        <taxon>NPAAA clade</taxon>
        <taxon>indigoferoid/millettioid clade</taxon>
        <taxon>Phaseoleae</taxon>
        <taxon>Cajanus</taxon>
    </lineage>
</organism>
<feature type="domain" description="Retrovirus-related Pol polyprotein from transposon TNT 1-94-like beta-barrel" evidence="1">
    <location>
        <begin position="1"/>
        <end position="67"/>
    </location>
</feature>
<sequence length="69" mass="7460">MTGDLSKFSNLKVKHDGFVTYGDNNKGKILGCGNIGNTSFSLIENVLLIKGLKHNLSSISELCDKGFKV</sequence>
<accession>A0A151QZ80</accession>
<keyword evidence="3" id="KW-1185">Reference proteome</keyword>
<name>A0A151QZ80_CAJCA</name>
<dbReference type="AlphaFoldDB" id="A0A151QZ80"/>
<protein>
    <recommendedName>
        <fullName evidence="1">Retrovirus-related Pol polyprotein from transposon TNT 1-94-like beta-barrel domain-containing protein</fullName>
    </recommendedName>
</protein>
<dbReference type="InterPro" id="IPR054722">
    <property type="entry name" value="PolX-like_BBD"/>
</dbReference>
<dbReference type="Proteomes" id="UP000075243">
    <property type="component" value="Unassembled WGS sequence"/>
</dbReference>
<evidence type="ECO:0000313" key="2">
    <source>
        <dbReference type="EMBL" id="KYP35586.1"/>
    </source>
</evidence>
<evidence type="ECO:0000259" key="1">
    <source>
        <dbReference type="Pfam" id="PF22936"/>
    </source>
</evidence>
<reference evidence="2" key="1">
    <citation type="journal article" date="2012" name="Nat. Biotechnol.">
        <title>Draft genome sequence of pigeonpea (Cajanus cajan), an orphan legume crop of resource-poor farmers.</title>
        <authorList>
            <person name="Varshney R.K."/>
            <person name="Chen W."/>
            <person name="Li Y."/>
            <person name="Bharti A.K."/>
            <person name="Saxena R.K."/>
            <person name="Schlueter J.A."/>
            <person name="Donoghue M.T."/>
            <person name="Azam S."/>
            <person name="Fan G."/>
            <person name="Whaley A.M."/>
            <person name="Farmer A.D."/>
            <person name="Sheridan J."/>
            <person name="Iwata A."/>
            <person name="Tuteja R."/>
            <person name="Penmetsa R.V."/>
            <person name="Wu W."/>
            <person name="Upadhyaya H.D."/>
            <person name="Yang S.P."/>
            <person name="Shah T."/>
            <person name="Saxena K.B."/>
            <person name="Michael T."/>
            <person name="McCombie W.R."/>
            <person name="Yang B."/>
            <person name="Zhang G."/>
            <person name="Yang H."/>
            <person name="Wang J."/>
            <person name="Spillane C."/>
            <person name="Cook D.R."/>
            <person name="May G.D."/>
            <person name="Xu X."/>
            <person name="Jackson S.A."/>
        </authorList>
    </citation>
    <scope>NUCLEOTIDE SEQUENCE [LARGE SCALE GENOMIC DNA]</scope>
</reference>
<evidence type="ECO:0000313" key="3">
    <source>
        <dbReference type="Proteomes" id="UP000075243"/>
    </source>
</evidence>